<dbReference type="EMBL" id="JSZA02000002">
    <property type="protein sequence ID" value="KHD05698.1"/>
    <property type="molecule type" value="Genomic_DNA"/>
</dbReference>
<organism evidence="3 4">
    <name type="scientific">Candidatus Thiomargarita nelsonii</name>
    <dbReference type="NCBI Taxonomy" id="1003181"/>
    <lineage>
        <taxon>Bacteria</taxon>
        <taxon>Pseudomonadati</taxon>
        <taxon>Pseudomonadota</taxon>
        <taxon>Gammaproteobacteria</taxon>
        <taxon>Thiotrichales</taxon>
        <taxon>Thiotrichaceae</taxon>
        <taxon>Thiomargarita</taxon>
    </lineage>
</organism>
<reference evidence="3 4" key="1">
    <citation type="journal article" date="2016" name="Front. Microbiol.">
        <title>Single-Cell (Meta-)Genomics of a Dimorphic Candidatus Thiomargarita nelsonii Reveals Genomic Plasticity.</title>
        <authorList>
            <person name="Flood B.E."/>
            <person name="Fliss P."/>
            <person name="Jones D.S."/>
            <person name="Dick G.J."/>
            <person name="Jain S."/>
            <person name="Kaster A.K."/>
            <person name="Winkel M."/>
            <person name="Mussmann M."/>
            <person name="Bailey J."/>
        </authorList>
    </citation>
    <scope>NUCLEOTIDE SEQUENCE [LARGE SCALE GENOMIC DNA]</scope>
    <source>
        <strain evidence="3">Hydrate Ridge</strain>
    </source>
</reference>
<keyword evidence="1" id="KW-0812">Transmembrane</keyword>
<evidence type="ECO:0000259" key="2">
    <source>
        <dbReference type="Pfam" id="PF05057"/>
    </source>
</evidence>
<dbReference type="InterPro" id="IPR007751">
    <property type="entry name" value="DUF676_lipase-like"/>
</dbReference>
<feature type="domain" description="DUF676" evidence="2">
    <location>
        <begin position="49"/>
        <end position="178"/>
    </location>
</feature>
<feature type="transmembrane region" description="Helical" evidence="1">
    <location>
        <begin position="219"/>
        <end position="238"/>
    </location>
</feature>
<dbReference type="Gene3D" id="3.40.50.1820">
    <property type="entry name" value="alpha/beta hydrolase"/>
    <property type="match status" value="1"/>
</dbReference>
<feature type="transmembrane region" description="Helical" evidence="1">
    <location>
        <begin position="180"/>
        <end position="199"/>
    </location>
</feature>
<dbReference type="Proteomes" id="UP000030428">
    <property type="component" value="Unassembled WGS sequence"/>
</dbReference>
<evidence type="ECO:0000313" key="4">
    <source>
        <dbReference type="Proteomes" id="UP000030428"/>
    </source>
</evidence>
<evidence type="ECO:0000256" key="1">
    <source>
        <dbReference type="SAM" id="Phobius"/>
    </source>
</evidence>
<keyword evidence="1" id="KW-1133">Transmembrane helix</keyword>
<proteinExistence type="predicted"/>
<dbReference type="AlphaFoldDB" id="A0A0A6P4K6"/>
<evidence type="ECO:0000313" key="3">
    <source>
        <dbReference type="EMBL" id="KHD05698.1"/>
    </source>
</evidence>
<keyword evidence="1" id="KW-0472">Membrane</keyword>
<accession>A0A0A6P4K6</accession>
<dbReference type="InterPro" id="IPR029058">
    <property type="entry name" value="AB_hydrolase_fold"/>
</dbReference>
<keyword evidence="4" id="KW-1185">Reference proteome</keyword>
<feature type="transmembrane region" description="Helical" evidence="1">
    <location>
        <begin position="6"/>
        <end position="23"/>
    </location>
</feature>
<dbReference type="Pfam" id="PF05057">
    <property type="entry name" value="DUF676"/>
    <property type="match status" value="1"/>
</dbReference>
<gene>
    <name evidence="3" type="ORF">PN36_00550</name>
</gene>
<protein>
    <recommendedName>
        <fullName evidence="2">DUF676 domain-containing protein</fullName>
    </recommendedName>
</protein>
<comment type="caution">
    <text evidence="3">The sequence shown here is derived from an EMBL/GenBank/DDBJ whole genome shotgun (WGS) entry which is preliminary data.</text>
</comment>
<name>A0A0A6P4K6_9GAMM</name>
<dbReference type="SUPFAM" id="SSF53474">
    <property type="entry name" value="alpha/beta-Hydrolases"/>
    <property type="match status" value="1"/>
</dbReference>
<sequence length="341" mass="38987">MIIQFPFWHFTLFASIIFLMTPFRAAPAFLTHTTQDSHFYCLDTIKPNKEMIILVHGWSHTKTFDTPLKETKAYYEEEWQNFIAHFQDENVCLQTWDVKEGIPYFDVNPLTQILLKLNAEYHIPYASINIISHSQGGNYAKDALVKLDSQEEHSVRVREIDLVTMGTPHTGSERLHARNIVRMAEILGYTSAAMLYGVWLHSLYEDYQNAETVAEKNKYQTWLAVSGAVGVIGAVFMGKRISQFDEIYNNPGLLQLLPVGDNPVLRQLNRNIQAQKLQQCISALYSDYGIGKGDELVPVYSASWEGVNLKNRQLVPARSHLDFIKGDAEIFAIVDEMIRPR</sequence>